<protein>
    <submittedName>
        <fullName evidence="1">Uncharacterized protein</fullName>
    </submittedName>
</protein>
<dbReference type="AlphaFoldDB" id="X2AML5"/>
<reference evidence="2" key="2">
    <citation type="journal article" date="2013" name="Nature">
        <title>Insights into bilaterian evolution from three spiralian genomes.</title>
        <authorList>
            <person name="Simakov O."/>
            <person name="Marletaz F."/>
            <person name="Cho S.J."/>
            <person name="Edsinger-Gonzales E."/>
            <person name="Havlak P."/>
            <person name="Hellsten U."/>
            <person name="Kuo D.H."/>
            <person name="Larsson T."/>
            <person name="Lv J."/>
            <person name="Arendt D."/>
            <person name="Savage R."/>
            <person name="Osoegawa K."/>
            <person name="de Jong P."/>
            <person name="Grimwood J."/>
            <person name="Chapman J.A."/>
            <person name="Shapiro H."/>
            <person name="Aerts A."/>
            <person name="Otillar R.P."/>
            <person name="Terry A.Y."/>
            <person name="Boore J.L."/>
            <person name="Grigoriev I.V."/>
            <person name="Lindberg D.R."/>
            <person name="Seaver E.C."/>
            <person name="Weisblat D.A."/>
            <person name="Putnam N.H."/>
            <person name="Rokhsar D.S."/>
        </authorList>
    </citation>
    <scope>NUCLEOTIDE SEQUENCE</scope>
    <source>
        <strain evidence="2">I ESC-2004</strain>
    </source>
</reference>
<reference evidence="2" key="1">
    <citation type="submission" date="2012-12" db="EMBL/GenBank/DDBJ databases">
        <authorList>
            <person name="Hellsten U."/>
            <person name="Grimwood J."/>
            <person name="Chapman J.A."/>
            <person name="Shapiro H."/>
            <person name="Aerts A."/>
            <person name="Otillar R.P."/>
            <person name="Terry A.Y."/>
            <person name="Boore J.L."/>
            <person name="Simakov O."/>
            <person name="Marletaz F."/>
            <person name="Cho S.-J."/>
            <person name="Edsinger-Gonzales E."/>
            <person name="Havlak P."/>
            <person name="Kuo D.-H."/>
            <person name="Larsson T."/>
            <person name="Lv J."/>
            <person name="Arendt D."/>
            <person name="Savage R."/>
            <person name="Osoegawa K."/>
            <person name="de Jong P."/>
            <person name="Lindberg D.R."/>
            <person name="Seaver E.C."/>
            <person name="Weisblat D.A."/>
            <person name="Putnam N.H."/>
            <person name="Grigoriev I.V."/>
            <person name="Rokhsar D.S."/>
        </authorList>
    </citation>
    <scope>NUCLEOTIDE SEQUENCE</scope>
    <source>
        <strain evidence="2">I ESC-2004</strain>
    </source>
</reference>
<accession>X2AML5</accession>
<dbReference type="Proteomes" id="UP000014760">
    <property type="component" value="Unassembled WGS sequence"/>
</dbReference>
<dbReference type="EMBL" id="AMQN01000227">
    <property type="status" value="NOT_ANNOTATED_CDS"/>
    <property type="molecule type" value="Genomic_DNA"/>
</dbReference>
<proteinExistence type="predicted"/>
<evidence type="ECO:0000313" key="1">
    <source>
        <dbReference type="EnsemblMetazoa" id="CapteP217736"/>
    </source>
</evidence>
<organism evidence="1 2">
    <name type="scientific">Capitella teleta</name>
    <name type="common">Polychaete worm</name>
    <dbReference type="NCBI Taxonomy" id="283909"/>
    <lineage>
        <taxon>Eukaryota</taxon>
        <taxon>Metazoa</taxon>
        <taxon>Spiralia</taxon>
        <taxon>Lophotrochozoa</taxon>
        <taxon>Annelida</taxon>
        <taxon>Polychaeta</taxon>
        <taxon>Sedentaria</taxon>
        <taxon>Scolecida</taxon>
        <taxon>Capitellidae</taxon>
        <taxon>Capitella</taxon>
    </lineage>
</organism>
<reference evidence="1" key="3">
    <citation type="submission" date="2015-06" db="UniProtKB">
        <authorList>
            <consortium name="EnsemblMetazoa"/>
        </authorList>
    </citation>
    <scope>IDENTIFICATION</scope>
</reference>
<dbReference type="OrthoDB" id="29742at2759"/>
<dbReference type="HOGENOM" id="CLU_1397555_0_0_1"/>
<keyword evidence="2" id="KW-1185">Reference proteome</keyword>
<dbReference type="EnsemblMetazoa" id="CapteT217736">
    <property type="protein sequence ID" value="CapteP217736"/>
    <property type="gene ID" value="CapteG217736"/>
</dbReference>
<name>X2AML5_CAPTE</name>
<evidence type="ECO:0000313" key="2">
    <source>
        <dbReference type="Proteomes" id="UP000014760"/>
    </source>
</evidence>
<sequence>MYPSVQDFQQHYKLLLLRACISNSVLSNCEDDSAAVLLNVLNIAPCPEDPPVRSDESVEALDPKEAQGNVLPYIAGYVAYRFLRAHSCSQCEAALLGAAEDHVSDSMVLMAAKAYRCNAFNALATHSELTDREETPRRACCRYSYVILGYETISREVDSRARVTRFEGERPPTLSSITPHIDILIDEQQHLTFSG</sequence>